<evidence type="ECO:0000256" key="3">
    <source>
        <dbReference type="ARBA" id="ARBA00001954"/>
    </source>
</evidence>
<dbReference type="EMBL" id="DWWB01000017">
    <property type="protein sequence ID" value="HJC65910.1"/>
    <property type="molecule type" value="Genomic_DNA"/>
</dbReference>
<dbReference type="Pfam" id="PF03786">
    <property type="entry name" value="UxuA"/>
    <property type="match status" value="1"/>
</dbReference>
<evidence type="ECO:0000313" key="12">
    <source>
        <dbReference type="Proteomes" id="UP000823863"/>
    </source>
</evidence>
<dbReference type="PANTHER" id="PTHR30387:SF2">
    <property type="entry name" value="MANNONATE DEHYDRATASE"/>
    <property type="match status" value="1"/>
</dbReference>
<evidence type="ECO:0000256" key="9">
    <source>
        <dbReference type="ARBA" id="ARBA00023211"/>
    </source>
</evidence>
<dbReference type="AlphaFoldDB" id="A0A9D2PVA5"/>
<comment type="catalytic activity">
    <reaction evidence="1">
        <text>D-mannonate = 2-dehydro-3-deoxy-D-gluconate + H2O</text>
        <dbReference type="Rhea" id="RHEA:20097"/>
        <dbReference type="ChEBI" id="CHEBI:15377"/>
        <dbReference type="ChEBI" id="CHEBI:17767"/>
        <dbReference type="ChEBI" id="CHEBI:57990"/>
        <dbReference type="EC" id="4.2.1.8"/>
    </reaction>
</comment>
<evidence type="ECO:0000256" key="7">
    <source>
        <dbReference type="ARBA" id="ARBA00012927"/>
    </source>
</evidence>
<dbReference type="SUPFAM" id="SSF51658">
    <property type="entry name" value="Xylose isomerase-like"/>
    <property type="match status" value="1"/>
</dbReference>
<reference evidence="11" key="1">
    <citation type="journal article" date="2021" name="PeerJ">
        <title>Extensive microbial diversity within the chicken gut microbiome revealed by metagenomics and culture.</title>
        <authorList>
            <person name="Gilroy R."/>
            <person name="Ravi A."/>
            <person name="Getino M."/>
            <person name="Pursley I."/>
            <person name="Horton D.L."/>
            <person name="Alikhan N.F."/>
            <person name="Baker D."/>
            <person name="Gharbi K."/>
            <person name="Hall N."/>
            <person name="Watson M."/>
            <person name="Adriaenssens E.M."/>
            <person name="Foster-Nyarko E."/>
            <person name="Jarju S."/>
            <person name="Secka A."/>
            <person name="Antonio M."/>
            <person name="Oren A."/>
            <person name="Chaudhuri R.R."/>
            <person name="La Ragione R."/>
            <person name="Hildebrand F."/>
            <person name="Pallen M.J."/>
        </authorList>
    </citation>
    <scope>NUCLEOTIDE SEQUENCE</scope>
    <source>
        <strain evidence="11">CHK198-12963</strain>
    </source>
</reference>
<organism evidence="11 12">
    <name type="scientific">Candidatus Enterocloster excrementigallinarum</name>
    <dbReference type="NCBI Taxonomy" id="2838558"/>
    <lineage>
        <taxon>Bacteria</taxon>
        <taxon>Bacillati</taxon>
        <taxon>Bacillota</taxon>
        <taxon>Clostridia</taxon>
        <taxon>Lachnospirales</taxon>
        <taxon>Lachnospiraceae</taxon>
        <taxon>Enterocloster</taxon>
    </lineage>
</organism>
<sequence>MKLGIGLYRHMLNDENFAFARQCGCTHLIIHLANYYSEQIVTATDDKHNYGHAQAMDPIWEEESLQALQKKAKSYGLKIYGIENFDPADWYDVLLDGPRRAEQIEHLKQIIRNTGKAGIRAFGYNFSLAGVWGHQKDRAARGGALSTCFDSGRISTEAPIPKGEIWNMTYEKGDGTFLDPIPSEELWDRLRRFLEEILPVAEEAGVEMALHPDDPPMEGLRGMPRLVYQPGLYQKVLDLNPSTSNKLEFCMGSIQEMTEGDIYQSILQYAGQGKISYCHFRNVKGKIPKYDEVFVDEGDIDMLKALSLLKQCDFDGVLIPDHTPEIDCQAPWHSGMAFALGYMRAAMQQLDRLGKL</sequence>
<dbReference type="InterPro" id="IPR004628">
    <property type="entry name" value="Man_deHydtase"/>
</dbReference>
<comment type="function">
    <text evidence="4">Catalyzes the dehydration of D-mannonate.</text>
</comment>
<keyword evidence="8" id="KW-0408">Iron</keyword>
<comment type="similarity">
    <text evidence="6">Belongs to the mannonate dehydratase family.</text>
</comment>
<dbReference type="InterPro" id="IPR036237">
    <property type="entry name" value="Xyl_isomerase-like_sf"/>
</dbReference>
<comment type="cofactor">
    <cofactor evidence="3">
        <name>Fe(2+)</name>
        <dbReference type="ChEBI" id="CHEBI:29033"/>
    </cofactor>
</comment>
<dbReference type="Gene3D" id="3.20.20.150">
    <property type="entry name" value="Divalent-metal-dependent TIM barrel enzymes"/>
    <property type="match status" value="1"/>
</dbReference>
<evidence type="ECO:0000256" key="5">
    <source>
        <dbReference type="ARBA" id="ARBA00004892"/>
    </source>
</evidence>
<accession>A0A9D2PVA5</accession>
<keyword evidence="10 11" id="KW-0456">Lyase</keyword>
<dbReference type="GO" id="GO:0008927">
    <property type="term" value="F:mannonate dehydratase activity"/>
    <property type="evidence" value="ECO:0007669"/>
    <property type="project" value="UniProtKB-EC"/>
</dbReference>
<name>A0A9D2PVA5_9FIRM</name>
<dbReference type="EC" id="4.2.1.8" evidence="7"/>
<dbReference type="PANTHER" id="PTHR30387">
    <property type="entry name" value="MANNONATE DEHYDRATASE"/>
    <property type="match status" value="1"/>
</dbReference>
<evidence type="ECO:0000256" key="10">
    <source>
        <dbReference type="ARBA" id="ARBA00023239"/>
    </source>
</evidence>
<comment type="pathway">
    <text evidence="5">Carbohydrate metabolism; pentose and glucuronate interconversion.</text>
</comment>
<dbReference type="Proteomes" id="UP000823863">
    <property type="component" value="Unassembled WGS sequence"/>
</dbReference>
<evidence type="ECO:0000256" key="1">
    <source>
        <dbReference type="ARBA" id="ARBA00001794"/>
    </source>
</evidence>
<comment type="caution">
    <text evidence="11">The sequence shown here is derived from an EMBL/GenBank/DDBJ whole genome shotgun (WGS) entry which is preliminary data.</text>
</comment>
<keyword evidence="9" id="KW-0464">Manganese</keyword>
<reference evidence="11" key="2">
    <citation type="submission" date="2021-04" db="EMBL/GenBank/DDBJ databases">
        <authorList>
            <person name="Gilroy R."/>
        </authorList>
    </citation>
    <scope>NUCLEOTIDE SEQUENCE</scope>
    <source>
        <strain evidence="11">CHK198-12963</strain>
    </source>
</reference>
<dbReference type="GO" id="GO:0008198">
    <property type="term" value="F:ferrous iron binding"/>
    <property type="evidence" value="ECO:0007669"/>
    <property type="project" value="TreeGrafter"/>
</dbReference>
<dbReference type="GO" id="GO:0042840">
    <property type="term" value="P:D-glucuronate catabolic process"/>
    <property type="evidence" value="ECO:0007669"/>
    <property type="project" value="TreeGrafter"/>
</dbReference>
<protein>
    <recommendedName>
        <fullName evidence="7">mannonate dehydratase</fullName>
        <ecNumber evidence="7">4.2.1.8</ecNumber>
    </recommendedName>
</protein>
<evidence type="ECO:0000256" key="8">
    <source>
        <dbReference type="ARBA" id="ARBA00023004"/>
    </source>
</evidence>
<evidence type="ECO:0000256" key="6">
    <source>
        <dbReference type="ARBA" id="ARBA00007389"/>
    </source>
</evidence>
<evidence type="ECO:0000313" key="11">
    <source>
        <dbReference type="EMBL" id="HJC65910.1"/>
    </source>
</evidence>
<proteinExistence type="inferred from homology"/>
<comment type="cofactor">
    <cofactor evidence="2">
        <name>Mn(2+)</name>
        <dbReference type="ChEBI" id="CHEBI:29035"/>
    </cofactor>
</comment>
<dbReference type="GO" id="GO:0030145">
    <property type="term" value="F:manganese ion binding"/>
    <property type="evidence" value="ECO:0007669"/>
    <property type="project" value="TreeGrafter"/>
</dbReference>
<gene>
    <name evidence="11" type="ORF">H9931_04205</name>
</gene>
<evidence type="ECO:0000256" key="4">
    <source>
        <dbReference type="ARBA" id="ARBA00002713"/>
    </source>
</evidence>
<evidence type="ECO:0000256" key="2">
    <source>
        <dbReference type="ARBA" id="ARBA00001936"/>
    </source>
</evidence>